<sequence length="710" mass="75793">MEAGEQSAAAPSPGSVTGQKRPRDYGEALKGLTPDRESEGDAAPSAKRSRTDRPEDDDAASDSLDDGEIVEDPALGGEAAPTVETAQQQELNEPEPTSPPPGPEADTLPQTVPEAPASPAPSGDATVSHGGSEANGAAGHETGPNGESADVVPGGDASPDAPNVGETEAVAQTASNDAEVNTKAPTSNTWNQGVGLGLRTSFARPTKAPAPTKAPPEKTPTPPASVPEKPTAKAVSTANTPSVITFSVMKKEWRIDASKFEQVDCQADANILKQQYWANWARKNIDRLATVLEDDNQIDITAFAKPSHKKKLLQNGMRALAAVSGGILSGTKNQRTSARSAAALAASATVNTKLVQQALKRTRRPGRVVKPMDESSRNSESRMGDDEDASDGESMDLEIHDDDDDGGADVAPAPAPVPQTEPPQLTLDELEERRLYFPGSENYPIFCTHCVSTQHNTDACPQLTCAFCGSKAHSRFGCPSKQRCGKCRQVGHSEKTCSEKLALAKEEMSPCAYCGDAHTEDQCNEIWRSFDPAEVQIRKVKAIPAFCYVCGNEGHYGPECGLVARAQEPTARLHTWSVAARDLFVDPSSPNVAIAWVGLDMRRIQKGSNLNIRGAAKKATHIQFVSSDDSDDDFIKDPIRKAQPPGRGSIKINTTTAASSRPPPPKPGGFSRLRRQEGSRRENQREPECERFVEGVAEWRSQEAGEGEMS</sequence>
<evidence type="ECO:0000256" key="2">
    <source>
        <dbReference type="ARBA" id="ARBA00022723"/>
    </source>
</evidence>
<comment type="subcellular location">
    <subcellularLocation>
        <location evidence="1">Nucleus</location>
    </subcellularLocation>
</comment>
<feature type="compositionally biased region" description="Pro residues" evidence="8">
    <location>
        <begin position="212"/>
        <end position="225"/>
    </location>
</feature>
<keyword evidence="2" id="KW-0479">Metal-binding</keyword>
<dbReference type="GO" id="GO:0071035">
    <property type="term" value="P:nuclear polyadenylation-dependent rRNA catabolic process"/>
    <property type="evidence" value="ECO:0007669"/>
    <property type="project" value="TreeGrafter"/>
</dbReference>
<evidence type="ECO:0000256" key="7">
    <source>
        <dbReference type="PROSITE-ProRule" id="PRU00047"/>
    </source>
</evidence>
<evidence type="ECO:0000256" key="8">
    <source>
        <dbReference type="SAM" id="MobiDB-lite"/>
    </source>
</evidence>
<dbReference type="PANTHER" id="PTHR46543:SF1">
    <property type="entry name" value="ZINC FINGER CCHC DOMAIN-CONTAINING PROTEIN 7"/>
    <property type="match status" value="1"/>
</dbReference>
<dbReference type="GO" id="GO:0031499">
    <property type="term" value="C:TRAMP complex"/>
    <property type="evidence" value="ECO:0007669"/>
    <property type="project" value="TreeGrafter"/>
</dbReference>
<feature type="compositionally biased region" description="Basic and acidic residues" evidence="8">
    <location>
        <begin position="370"/>
        <end position="384"/>
    </location>
</feature>
<evidence type="ECO:0000313" key="10">
    <source>
        <dbReference type="EMBL" id="KAI1868808.1"/>
    </source>
</evidence>
<dbReference type="GO" id="GO:0071037">
    <property type="term" value="P:nuclear polyadenylation-dependent snRNA catabolic process"/>
    <property type="evidence" value="ECO:0007669"/>
    <property type="project" value="TreeGrafter"/>
</dbReference>
<dbReference type="Gene3D" id="4.10.60.10">
    <property type="entry name" value="Zinc finger, CCHC-type"/>
    <property type="match status" value="1"/>
</dbReference>
<keyword evidence="6" id="KW-0539">Nucleus</keyword>
<gene>
    <name evidence="10" type="ORF">JX265_006787</name>
</gene>
<feature type="compositionally biased region" description="Basic and acidic residues" evidence="8">
    <location>
        <begin position="21"/>
        <end position="39"/>
    </location>
</feature>
<feature type="compositionally biased region" description="Basic and acidic residues" evidence="8">
    <location>
        <begin position="674"/>
        <end position="693"/>
    </location>
</feature>
<keyword evidence="11" id="KW-1185">Reference proteome</keyword>
<keyword evidence="5" id="KW-0862">Zinc</keyword>
<dbReference type="GO" id="GO:0008270">
    <property type="term" value="F:zinc ion binding"/>
    <property type="evidence" value="ECO:0007669"/>
    <property type="project" value="UniProtKB-KW"/>
</dbReference>
<dbReference type="GO" id="GO:0071031">
    <property type="term" value="P:nuclear mRNA surveillance of mRNA 3'-end processing"/>
    <property type="evidence" value="ECO:0007669"/>
    <property type="project" value="TreeGrafter"/>
</dbReference>
<feature type="domain" description="CCHC-type" evidence="9">
    <location>
        <begin position="547"/>
        <end position="560"/>
    </location>
</feature>
<feature type="region of interest" description="Disordered" evidence="8">
    <location>
        <begin position="633"/>
        <end position="710"/>
    </location>
</feature>
<dbReference type="GO" id="GO:0071038">
    <property type="term" value="P:TRAMP-dependent tRNA surveillance pathway"/>
    <property type="evidence" value="ECO:0007669"/>
    <property type="project" value="TreeGrafter"/>
</dbReference>
<protein>
    <recommendedName>
        <fullName evidence="9">CCHC-type domain-containing protein</fullName>
    </recommendedName>
</protein>
<evidence type="ECO:0000259" key="9">
    <source>
        <dbReference type="PROSITE" id="PS50158"/>
    </source>
</evidence>
<dbReference type="Proteomes" id="UP000829685">
    <property type="component" value="Unassembled WGS sequence"/>
</dbReference>
<accession>A0A9Q0AP30</accession>
<reference evidence="10" key="1">
    <citation type="submission" date="2021-03" db="EMBL/GenBank/DDBJ databases">
        <title>Revisited historic fungal species revealed as producer of novel bioactive compounds through whole genome sequencing and comparative genomics.</title>
        <authorList>
            <person name="Vignolle G.A."/>
            <person name="Hochenegger N."/>
            <person name="Mach R.L."/>
            <person name="Mach-Aigner A.R."/>
            <person name="Javad Rahimi M."/>
            <person name="Salim K.A."/>
            <person name="Chan C.M."/>
            <person name="Lim L.B.L."/>
            <person name="Cai F."/>
            <person name="Druzhinina I.S."/>
            <person name="U'Ren J.M."/>
            <person name="Derntl C."/>
        </authorList>
    </citation>
    <scope>NUCLEOTIDE SEQUENCE</scope>
    <source>
        <strain evidence="10">TUCIM 5799</strain>
    </source>
</reference>
<dbReference type="AlphaFoldDB" id="A0A9Q0AP30"/>
<feature type="compositionally biased region" description="Acidic residues" evidence="8">
    <location>
        <begin position="54"/>
        <end position="71"/>
    </location>
</feature>
<dbReference type="SMART" id="SM00343">
    <property type="entry name" value="ZnF_C2HC"/>
    <property type="match status" value="4"/>
</dbReference>
<evidence type="ECO:0000313" key="11">
    <source>
        <dbReference type="Proteomes" id="UP000829685"/>
    </source>
</evidence>
<evidence type="ECO:0000256" key="1">
    <source>
        <dbReference type="ARBA" id="ARBA00004123"/>
    </source>
</evidence>
<proteinExistence type="predicted"/>
<dbReference type="EMBL" id="JAFIMR010000016">
    <property type="protein sequence ID" value="KAI1868808.1"/>
    <property type="molecule type" value="Genomic_DNA"/>
</dbReference>
<feature type="region of interest" description="Disordered" evidence="8">
    <location>
        <begin position="356"/>
        <end position="424"/>
    </location>
</feature>
<evidence type="ECO:0000256" key="6">
    <source>
        <dbReference type="ARBA" id="ARBA00023242"/>
    </source>
</evidence>
<feature type="compositionally biased region" description="Polar residues" evidence="8">
    <location>
        <begin position="170"/>
        <end position="192"/>
    </location>
</feature>
<name>A0A9Q0AP30_9PEZI</name>
<dbReference type="InterPro" id="IPR001878">
    <property type="entry name" value="Znf_CCHC"/>
</dbReference>
<keyword evidence="4 7" id="KW-0863">Zinc-finger</keyword>
<dbReference type="GO" id="GO:0071039">
    <property type="term" value="P:nuclear polyadenylation-dependent CUT catabolic process"/>
    <property type="evidence" value="ECO:0007669"/>
    <property type="project" value="TreeGrafter"/>
</dbReference>
<organism evidence="10 11">
    <name type="scientific">Neoarthrinium moseri</name>
    <dbReference type="NCBI Taxonomy" id="1658444"/>
    <lineage>
        <taxon>Eukaryota</taxon>
        <taxon>Fungi</taxon>
        <taxon>Dikarya</taxon>
        <taxon>Ascomycota</taxon>
        <taxon>Pezizomycotina</taxon>
        <taxon>Sordariomycetes</taxon>
        <taxon>Xylariomycetidae</taxon>
        <taxon>Amphisphaeriales</taxon>
        <taxon>Apiosporaceae</taxon>
        <taxon>Neoarthrinium</taxon>
    </lineage>
</organism>
<evidence type="ECO:0000256" key="3">
    <source>
        <dbReference type="ARBA" id="ARBA00022737"/>
    </source>
</evidence>
<comment type="caution">
    <text evidence="10">The sequence shown here is derived from an EMBL/GenBank/DDBJ whole genome shotgun (WGS) entry which is preliminary data.</text>
</comment>
<feature type="compositionally biased region" description="Acidic residues" evidence="8">
    <location>
        <begin position="385"/>
        <end position="407"/>
    </location>
</feature>
<dbReference type="PROSITE" id="PS50158">
    <property type="entry name" value="ZF_CCHC"/>
    <property type="match status" value="1"/>
</dbReference>
<feature type="region of interest" description="Disordered" evidence="8">
    <location>
        <begin position="1"/>
        <end position="238"/>
    </location>
</feature>
<keyword evidence="3" id="KW-0677">Repeat</keyword>
<dbReference type="GO" id="GO:0071036">
    <property type="term" value="P:nuclear polyadenylation-dependent snoRNA catabolic process"/>
    <property type="evidence" value="ECO:0007669"/>
    <property type="project" value="TreeGrafter"/>
</dbReference>
<dbReference type="GO" id="GO:0003723">
    <property type="term" value="F:RNA binding"/>
    <property type="evidence" value="ECO:0007669"/>
    <property type="project" value="TreeGrafter"/>
</dbReference>
<evidence type="ECO:0000256" key="4">
    <source>
        <dbReference type="ARBA" id="ARBA00022771"/>
    </source>
</evidence>
<evidence type="ECO:0000256" key="5">
    <source>
        <dbReference type="ARBA" id="ARBA00022833"/>
    </source>
</evidence>
<dbReference type="PANTHER" id="PTHR46543">
    <property type="entry name" value="ZINC FINGER CCHC DOMAIN-CONTAINING PROTEIN 7"/>
    <property type="match status" value="1"/>
</dbReference>
<dbReference type="InterPro" id="IPR051644">
    <property type="entry name" value="TRAMP_AT-DNA-binding"/>
</dbReference>